<evidence type="ECO:0000313" key="3">
    <source>
        <dbReference type="Proteomes" id="UP000283387"/>
    </source>
</evidence>
<keyword evidence="1" id="KW-1133">Transmembrane helix</keyword>
<keyword evidence="1" id="KW-0812">Transmembrane</keyword>
<comment type="caution">
    <text evidence="2">The sequence shown here is derived from an EMBL/GenBank/DDBJ whole genome shotgun (WGS) entry which is preliminary data.</text>
</comment>
<protein>
    <submittedName>
        <fullName evidence="2">Uncharacterized protein</fullName>
    </submittedName>
</protein>
<feature type="transmembrane region" description="Helical" evidence="1">
    <location>
        <begin position="44"/>
        <end position="64"/>
    </location>
</feature>
<dbReference type="Proteomes" id="UP000283387">
    <property type="component" value="Unassembled WGS sequence"/>
</dbReference>
<keyword evidence="3" id="KW-1185">Reference proteome</keyword>
<name>A0A419VWV4_9BACT</name>
<dbReference type="EMBL" id="RAPN01000004">
    <property type="protein sequence ID" value="RKD86556.1"/>
    <property type="molecule type" value="Genomic_DNA"/>
</dbReference>
<accession>A0A419VWV4</accession>
<dbReference type="RefSeq" id="WP_120275243.1">
    <property type="nucleotide sequence ID" value="NZ_RAPN01000004.1"/>
</dbReference>
<keyword evidence="1" id="KW-0472">Membrane</keyword>
<proteinExistence type="predicted"/>
<gene>
    <name evidence="2" type="ORF">BC643_4254</name>
</gene>
<evidence type="ECO:0000313" key="2">
    <source>
        <dbReference type="EMBL" id="RKD86556.1"/>
    </source>
</evidence>
<evidence type="ECO:0000256" key="1">
    <source>
        <dbReference type="SAM" id="Phobius"/>
    </source>
</evidence>
<reference evidence="2 3" key="1">
    <citation type="submission" date="2018-09" db="EMBL/GenBank/DDBJ databases">
        <title>Genomic Encyclopedia of Archaeal and Bacterial Type Strains, Phase II (KMG-II): from individual species to whole genera.</title>
        <authorList>
            <person name="Goeker M."/>
        </authorList>
    </citation>
    <scope>NUCLEOTIDE SEQUENCE [LARGE SCALE GENOMIC DNA]</scope>
    <source>
        <strain evidence="2 3">DSM 27148</strain>
    </source>
</reference>
<feature type="transmembrane region" description="Helical" evidence="1">
    <location>
        <begin position="19"/>
        <end position="38"/>
    </location>
</feature>
<sequence>MNIPGNQTTQEQRKQRKKIIIGGLFLISFLVRLFLTDFELKPSFLTALVQLLASGILSLVFVQFRSKYFETDFENWWIGFFVTLLILSIISTVLFDL</sequence>
<organism evidence="2 3">
    <name type="scientific">Mangrovibacterium diazotrophicum</name>
    <dbReference type="NCBI Taxonomy" id="1261403"/>
    <lineage>
        <taxon>Bacteria</taxon>
        <taxon>Pseudomonadati</taxon>
        <taxon>Bacteroidota</taxon>
        <taxon>Bacteroidia</taxon>
        <taxon>Marinilabiliales</taxon>
        <taxon>Prolixibacteraceae</taxon>
        <taxon>Mangrovibacterium</taxon>
    </lineage>
</organism>
<feature type="transmembrane region" description="Helical" evidence="1">
    <location>
        <begin position="76"/>
        <end position="95"/>
    </location>
</feature>
<dbReference type="AlphaFoldDB" id="A0A419VWV4"/>